<dbReference type="Pfam" id="PF03095">
    <property type="entry name" value="PTPA"/>
    <property type="match status" value="1"/>
</dbReference>
<keyword evidence="12" id="KW-1185">Reference proteome</keyword>
<dbReference type="GO" id="GO:0005737">
    <property type="term" value="C:cytoplasm"/>
    <property type="evidence" value="ECO:0007669"/>
    <property type="project" value="UniProtKB-SubCell"/>
</dbReference>
<name>V4CLQ6_LOTGI</name>
<evidence type="ECO:0000256" key="6">
    <source>
        <dbReference type="ARBA" id="ARBA00023110"/>
    </source>
</evidence>
<dbReference type="EC" id="5.2.1.8" evidence="4 10"/>
<comment type="catalytic activity">
    <reaction evidence="1 10">
        <text>[protein]-peptidylproline (omega=180) = [protein]-peptidylproline (omega=0)</text>
        <dbReference type="Rhea" id="RHEA:16237"/>
        <dbReference type="Rhea" id="RHEA-COMP:10747"/>
        <dbReference type="Rhea" id="RHEA-COMP:10748"/>
        <dbReference type="ChEBI" id="CHEBI:83833"/>
        <dbReference type="ChEBI" id="CHEBI:83834"/>
        <dbReference type="EC" id="5.2.1.8"/>
    </reaction>
</comment>
<comment type="subcellular location">
    <subcellularLocation>
        <location evidence="2 10">Cytoplasm</location>
    </subcellularLocation>
</comment>
<evidence type="ECO:0000313" key="12">
    <source>
        <dbReference type="Proteomes" id="UP000030746"/>
    </source>
</evidence>
<evidence type="ECO:0000256" key="7">
    <source>
        <dbReference type="ARBA" id="ARBA00023235"/>
    </source>
</evidence>
<dbReference type="InterPro" id="IPR004327">
    <property type="entry name" value="Phstyr_phstse_ac"/>
</dbReference>
<dbReference type="GO" id="GO:0008160">
    <property type="term" value="F:protein tyrosine phosphatase activator activity"/>
    <property type="evidence" value="ECO:0007669"/>
    <property type="project" value="TreeGrafter"/>
</dbReference>
<evidence type="ECO:0000256" key="2">
    <source>
        <dbReference type="ARBA" id="ARBA00004496"/>
    </source>
</evidence>
<dbReference type="OrthoDB" id="16120at2759"/>
<comment type="function">
    <text evidence="10">PPIases accelerate the folding of proteins. It catalyzes the cis-trans isomerization of proline imidic peptide bonds in oligopeptides.</text>
</comment>
<gene>
    <name evidence="11" type="ORF">LOTGIDRAFT_224543</name>
</gene>
<dbReference type="EMBL" id="KB200071">
    <property type="protein sequence ID" value="ESP03240.1"/>
    <property type="molecule type" value="Genomic_DNA"/>
</dbReference>
<evidence type="ECO:0000256" key="1">
    <source>
        <dbReference type="ARBA" id="ARBA00000971"/>
    </source>
</evidence>
<comment type="similarity">
    <text evidence="3 10">Belongs to the PTPA-type PPIase family.</text>
</comment>
<dbReference type="CTD" id="20247221"/>
<evidence type="ECO:0000256" key="10">
    <source>
        <dbReference type="RuleBase" id="RU361210"/>
    </source>
</evidence>
<dbReference type="HOGENOM" id="CLU_030733_3_1_1"/>
<dbReference type="FunFam" id="1.20.120.1150:FF:000002">
    <property type="entry name" value="Serine/threonine-protein phosphatase 2A activator"/>
    <property type="match status" value="1"/>
</dbReference>
<dbReference type="AlphaFoldDB" id="V4CLQ6"/>
<reference evidence="11 12" key="1">
    <citation type="journal article" date="2013" name="Nature">
        <title>Insights into bilaterian evolution from three spiralian genomes.</title>
        <authorList>
            <person name="Simakov O."/>
            <person name="Marletaz F."/>
            <person name="Cho S.J."/>
            <person name="Edsinger-Gonzales E."/>
            <person name="Havlak P."/>
            <person name="Hellsten U."/>
            <person name="Kuo D.H."/>
            <person name="Larsson T."/>
            <person name="Lv J."/>
            <person name="Arendt D."/>
            <person name="Savage R."/>
            <person name="Osoegawa K."/>
            <person name="de Jong P."/>
            <person name="Grimwood J."/>
            <person name="Chapman J.A."/>
            <person name="Shapiro H."/>
            <person name="Aerts A."/>
            <person name="Otillar R.P."/>
            <person name="Terry A.Y."/>
            <person name="Boore J.L."/>
            <person name="Grigoriev I.V."/>
            <person name="Lindberg D.R."/>
            <person name="Seaver E.C."/>
            <person name="Weisblat D.A."/>
            <person name="Putnam N.H."/>
            <person name="Rokhsar D.S."/>
        </authorList>
    </citation>
    <scope>NUCLEOTIDE SEQUENCE [LARGE SCALE GENOMIC DNA]</scope>
</reference>
<proteinExistence type="inferred from homology"/>
<evidence type="ECO:0000256" key="3">
    <source>
        <dbReference type="ARBA" id="ARBA00011019"/>
    </source>
</evidence>
<dbReference type="GO" id="GO:0000159">
    <property type="term" value="C:protein phosphatase type 2A complex"/>
    <property type="evidence" value="ECO:0007669"/>
    <property type="project" value="TreeGrafter"/>
</dbReference>
<dbReference type="OMA" id="SWIKINA"/>
<dbReference type="STRING" id="225164.V4CLQ6"/>
<dbReference type="GO" id="GO:0003755">
    <property type="term" value="F:peptidyl-prolyl cis-trans isomerase activity"/>
    <property type="evidence" value="ECO:0007669"/>
    <property type="project" value="UniProtKB-KW"/>
</dbReference>
<evidence type="ECO:0000256" key="5">
    <source>
        <dbReference type="ARBA" id="ARBA00022490"/>
    </source>
</evidence>
<evidence type="ECO:0000256" key="8">
    <source>
        <dbReference type="ARBA" id="ARBA00044786"/>
    </source>
</evidence>
<keyword evidence="6 10" id="KW-0697">Rotamase</keyword>
<keyword evidence="7 10" id="KW-0413">Isomerase</keyword>
<dbReference type="GO" id="GO:0005634">
    <property type="term" value="C:nucleus"/>
    <property type="evidence" value="ECO:0007669"/>
    <property type="project" value="TreeGrafter"/>
</dbReference>
<dbReference type="GO" id="GO:0007052">
    <property type="term" value="P:mitotic spindle organization"/>
    <property type="evidence" value="ECO:0007669"/>
    <property type="project" value="TreeGrafter"/>
</dbReference>
<dbReference type="PANTHER" id="PTHR10012:SF0">
    <property type="entry name" value="SERINE_THREONINE-PROTEIN PHOSPHATASE 2A ACTIVATOR"/>
    <property type="match status" value="1"/>
</dbReference>
<evidence type="ECO:0000256" key="4">
    <source>
        <dbReference type="ARBA" id="ARBA00013194"/>
    </source>
</evidence>
<dbReference type="GeneID" id="20247221"/>
<protein>
    <recommendedName>
        <fullName evidence="8 10">Serine/threonine-protein phosphatase 2A activator</fullName>
        <ecNumber evidence="4 10">5.2.1.8</ecNumber>
    </recommendedName>
    <alternativeName>
        <fullName evidence="9 10">Phosphotyrosyl phosphatase activator</fullName>
    </alternativeName>
</protein>
<evidence type="ECO:0000313" key="11">
    <source>
        <dbReference type="EMBL" id="ESP03240.1"/>
    </source>
</evidence>
<dbReference type="Gene3D" id="1.20.120.1150">
    <property type="match status" value="1"/>
</dbReference>
<dbReference type="Proteomes" id="UP000030746">
    <property type="component" value="Unassembled WGS sequence"/>
</dbReference>
<dbReference type="KEGG" id="lgi:LOTGIDRAFT_224543"/>
<accession>V4CLQ6</accession>
<dbReference type="SUPFAM" id="SSF140984">
    <property type="entry name" value="PTPA-like"/>
    <property type="match status" value="1"/>
</dbReference>
<evidence type="ECO:0000256" key="9">
    <source>
        <dbReference type="ARBA" id="ARBA00044820"/>
    </source>
</evidence>
<organism evidence="11 12">
    <name type="scientific">Lottia gigantea</name>
    <name type="common">Giant owl limpet</name>
    <dbReference type="NCBI Taxonomy" id="225164"/>
    <lineage>
        <taxon>Eukaryota</taxon>
        <taxon>Metazoa</taxon>
        <taxon>Spiralia</taxon>
        <taxon>Lophotrochozoa</taxon>
        <taxon>Mollusca</taxon>
        <taxon>Gastropoda</taxon>
        <taxon>Patellogastropoda</taxon>
        <taxon>Lottioidea</taxon>
        <taxon>Lottiidae</taxon>
        <taxon>Lottia</taxon>
    </lineage>
</organism>
<keyword evidence="5 10" id="KW-0963">Cytoplasm</keyword>
<dbReference type="CDD" id="cd04087">
    <property type="entry name" value="PTPA"/>
    <property type="match status" value="1"/>
</dbReference>
<dbReference type="InterPro" id="IPR043170">
    <property type="entry name" value="PTPA_C_lid"/>
</dbReference>
<dbReference type="RefSeq" id="XP_009046039.1">
    <property type="nucleotide sequence ID" value="XM_009047791.1"/>
</dbReference>
<sequence length="322" mass="37172">MNSESTVSEGKISYQPIDVANHNFMKPVKQLSLPEHLPKWEKSKAYTDLLGLILTLNQSVKGKKMTDEYHVSKEIEKQVEILETLDKWLDEIPPVDQPQRFGNTAFRDWLKKIQDNIEDLLKCNLEEKFHPAIIELSTYFIESFGNSTRIDYGSGHEMAFAAYLCCLFKIGAFKEEDFVACVLKLFQRYMNLVRKCQTQYRMEPAGSHGVWSLDDYQFIPFIWGSSQLIDHKRIKPKSFTEPYICSQFAKDFMFLGCIEYINKVKNGPFAEHSNTLWGISAVPHWTKVNSGLIKMYKAEVLAKFPVIQHFLFGSLLSIDPVS</sequence>
<dbReference type="PANTHER" id="PTHR10012">
    <property type="entry name" value="SERINE/THREONINE-PROTEIN PHOSPHATASE 2A REGULATORY SUBUNIT B"/>
    <property type="match status" value="1"/>
</dbReference>
<dbReference type="PIRSF" id="PIRSF016325">
    <property type="entry name" value="Phstyr_phstse_ac"/>
    <property type="match status" value="1"/>
</dbReference>
<dbReference type="InterPro" id="IPR037218">
    <property type="entry name" value="PTPA_sf"/>
</dbReference>